<dbReference type="Gene3D" id="2.50.20.10">
    <property type="entry name" value="Lipoprotein localisation LolA/LolB/LppX"/>
    <property type="match status" value="1"/>
</dbReference>
<dbReference type="InterPro" id="IPR004564">
    <property type="entry name" value="OM_lipoprot_carrier_LolA-like"/>
</dbReference>
<keyword evidence="2" id="KW-0813">Transport</keyword>
<evidence type="ECO:0000256" key="2">
    <source>
        <dbReference type="ARBA" id="ARBA00022448"/>
    </source>
</evidence>
<dbReference type="RefSeq" id="WP_080914677.1">
    <property type="nucleotide sequence ID" value="NZ_CP020472.1"/>
</dbReference>
<dbReference type="Proteomes" id="UP000191820">
    <property type="component" value="Chromosome"/>
</dbReference>
<dbReference type="SUPFAM" id="SSF89392">
    <property type="entry name" value="Prokaryotic lipoproteins and lipoprotein localization factors"/>
    <property type="match status" value="1"/>
</dbReference>
<keyword evidence="7" id="KW-1185">Reference proteome</keyword>
<evidence type="ECO:0000256" key="3">
    <source>
        <dbReference type="ARBA" id="ARBA00022729"/>
    </source>
</evidence>
<gene>
    <name evidence="6" type="ORF">SJ2017_0325</name>
</gene>
<accession>A0ABM6JFY9</accession>
<evidence type="ECO:0000313" key="6">
    <source>
        <dbReference type="EMBL" id="ARD20671.1"/>
    </source>
</evidence>
<evidence type="ECO:0000256" key="4">
    <source>
        <dbReference type="ARBA" id="ARBA00022927"/>
    </source>
</evidence>
<evidence type="ECO:0000313" key="7">
    <source>
        <dbReference type="Proteomes" id="UP000191820"/>
    </source>
</evidence>
<keyword evidence="4" id="KW-0653">Protein transport</keyword>
<comment type="subunit">
    <text evidence="1">Monomer.</text>
</comment>
<organism evidence="6 7">
    <name type="scientific">Shewanella japonica</name>
    <dbReference type="NCBI Taxonomy" id="93973"/>
    <lineage>
        <taxon>Bacteria</taxon>
        <taxon>Pseudomonadati</taxon>
        <taxon>Pseudomonadota</taxon>
        <taxon>Gammaproteobacteria</taxon>
        <taxon>Alteromonadales</taxon>
        <taxon>Shewanellaceae</taxon>
        <taxon>Shewanella</taxon>
    </lineage>
</organism>
<dbReference type="CDD" id="cd16325">
    <property type="entry name" value="LolA"/>
    <property type="match status" value="1"/>
</dbReference>
<name>A0ABM6JFY9_9GAMM</name>
<evidence type="ECO:0000256" key="1">
    <source>
        <dbReference type="ARBA" id="ARBA00011245"/>
    </source>
</evidence>
<reference evidence="6 7" key="1">
    <citation type="submission" date="2017-03" db="EMBL/GenBank/DDBJ databases">
        <title>Genome sequencing of Shewanella japonica KCTC 22435.</title>
        <authorList>
            <person name="Kim K.M."/>
        </authorList>
    </citation>
    <scope>NUCLEOTIDE SEQUENCE [LARGE SCALE GENOMIC DNA]</scope>
    <source>
        <strain evidence="6 7">KCTC 22435</strain>
    </source>
</reference>
<feature type="chain" id="PRO_5045787925" evidence="5">
    <location>
        <begin position="23"/>
        <end position="287"/>
    </location>
</feature>
<evidence type="ECO:0000256" key="5">
    <source>
        <dbReference type="SAM" id="SignalP"/>
    </source>
</evidence>
<sequence length="287" mass="31598">MKSLGRFYCVLVFFLLVGQTYAYGNGADKTNGFELKQAQTSEQSVGNTTQTTLPANTVPKKIQPTALSAAQVVTLFNTTASNEQLTHLASQLQLGTQAKGLFQQTRHLAVLKRPLKSAGQFMFSQDIGLLWQQQTPFKSTLLLKQNTLFQQDSFGNIQQTTANQTSSAMAEQLPQLMQGLLTGDVDALAKDFHLYMAPNIDQHNPYWQLGLVAKDPLIAKAIGAMVLEGQQQIHRLTMLSEKPTIAEKDQLSGDKTVIEFAHVSPTLSKMDLQQFDLKPTPSVTEGQ</sequence>
<protein>
    <submittedName>
        <fullName evidence="6">Membrane protein</fullName>
    </submittedName>
</protein>
<dbReference type="InterPro" id="IPR029046">
    <property type="entry name" value="LolA/LolB/LppX"/>
</dbReference>
<feature type="signal peptide" evidence="5">
    <location>
        <begin position="1"/>
        <end position="22"/>
    </location>
</feature>
<dbReference type="EMBL" id="CP020472">
    <property type="protein sequence ID" value="ARD20671.1"/>
    <property type="molecule type" value="Genomic_DNA"/>
</dbReference>
<keyword evidence="3 5" id="KW-0732">Signal</keyword>
<proteinExistence type="predicted"/>